<evidence type="ECO:0008006" key="3">
    <source>
        <dbReference type="Google" id="ProtNLM"/>
    </source>
</evidence>
<evidence type="ECO:0000313" key="1">
    <source>
        <dbReference type="EMBL" id="SFB98167.1"/>
    </source>
</evidence>
<keyword evidence="2" id="KW-1185">Reference proteome</keyword>
<dbReference type="Gene3D" id="3.30.70.100">
    <property type="match status" value="1"/>
</dbReference>
<evidence type="ECO:0000313" key="2">
    <source>
        <dbReference type="Proteomes" id="UP000199046"/>
    </source>
</evidence>
<dbReference type="STRING" id="402385.SAMN05421848_0110"/>
<proteinExistence type="predicted"/>
<dbReference type="InterPro" id="IPR036163">
    <property type="entry name" value="HMA_dom_sf"/>
</dbReference>
<reference evidence="2" key="1">
    <citation type="submission" date="2016-10" db="EMBL/GenBank/DDBJ databases">
        <authorList>
            <person name="Varghese N."/>
            <person name="Submissions S."/>
        </authorList>
    </citation>
    <scope>NUCLEOTIDE SEQUENCE [LARGE SCALE GENOMIC DNA]</scope>
    <source>
        <strain evidence="2">DSM 23439</strain>
    </source>
</reference>
<dbReference type="OrthoDB" id="6183625at2"/>
<accession>A0A1I1FFJ3</accession>
<sequence length="63" mass="7051">MALTFTLSGLKDSDDVNRLTTALMELDGVDTVQVAREWLEVEGRVQPGRVVEVIERLGYSSKR</sequence>
<gene>
    <name evidence="1" type="ORF">SAMN05421848_0110</name>
</gene>
<dbReference type="RefSeq" id="WP_086622880.1">
    <property type="nucleotide sequence ID" value="NZ_FOLY01000001.1"/>
</dbReference>
<dbReference type="Proteomes" id="UP000199046">
    <property type="component" value="Unassembled WGS sequence"/>
</dbReference>
<organism evidence="1 2">
    <name type="scientific">Kushneria avicenniae</name>
    <dbReference type="NCBI Taxonomy" id="402385"/>
    <lineage>
        <taxon>Bacteria</taxon>
        <taxon>Pseudomonadati</taxon>
        <taxon>Pseudomonadota</taxon>
        <taxon>Gammaproteobacteria</taxon>
        <taxon>Oceanospirillales</taxon>
        <taxon>Halomonadaceae</taxon>
        <taxon>Kushneria</taxon>
    </lineage>
</organism>
<dbReference type="AlphaFoldDB" id="A0A1I1FFJ3"/>
<dbReference type="SUPFAM" id="SSF55008">
    <property type="entry name" value="HMA, heavy metal-associated domain"/>
    <property type="match status" value="1"/>
</dbReference>
<protein>
    <recommendedName>
        <fullName evidence="3">Copper chaperone CopZ</fullName>
    </recommendedName>
</protein>
<dbReference type="GO" id="GO:0046872">
    <property type="term" value="F:metal ion binding"/>
    <property type="evidence" value="ECO:0007669"/>
    <property type="project" value="InterPro"/>
</dbReference>
<name>A0A1I1FFJ3_9GAMM</name>
<dbReference type="EMBL" id="FOLY01000001">
    <property type="protein sequence ID" value="SFB98167.1"/>
    <property type="molecule type" value="Genomic_DNA"/>
</dbReference>